<dbReference type="RefSeq" id="WP_189860859.1">
    <property type="nucleotide sequence ID" value="NZ_BMVW01000007.1"/>
</dbReference>
<dbReference type="InterPro" id="IPR009057">
    <property type="entry name" value="Homeodomain-like_sf"/>
</dbReference>
<gene>
    <name evidence="5" type="ORF">GCM10010365_39280</name>
</gene>
<organism evidence="5 6">
    <name type="scientific">Streptomyces poonensis</name>
    <dbReference type="NCBI Taxonomy" id="68255"/>
    <lineage>
        <taxon>Bacteria</taxon>
        <taxon>Bacillati</taxon>
        <taxon>Actinomycetota</taxon>
        <taxon>Actinomycetes</taxon>
        <taxon>Kitasatosporales</taxon>
        <taxon>Streptomycetaceae</taxon>
        <taxon>Streptomyces</taxon>
    </lineage>
</organism>
<dbReference type="Proteomes" id="UP000622166">
    <property type="component" value="Unassembled WGS sequence"/>
</dbReference>
<dbReference type="GO" id="GO:0043565">
    <property type="term" value="F:sequence-specific DNA binding"/>
    <property type="evidence" value="ECO:0007669"/>
    <property type="project" value="InterPro"/>
</dbReference>
<dbReference type="Gene3D" id="1.10.10.60">
    <property type="entry name" value="Homeodomain-like"/>
    <property type="match status" value="1"/>
</dbReference>
<dbReference type="InterPro" id="IPR050204">
    <property type="entry name" value="AraC_XylS_family_regulators"/>
</dbReference>
<dbReference type="SMART" id="SM00342">
    <property type="entry name" value="HTH_ARAC"/>
    <property type="match status" value="1"/>
</dbReference>
<dbReference type="PROSITE" id="PS01124">
    <property type="entry name" value="HTH_ARAC_FAMILY_2"/>
    <property type="match status" value="1"/>
</dbReference>
<dbReference type="InterPro" id="IPR035418">
    <property type="entry name" value="AraC-bd_2"/>
</dbReference>
<name>A0A918PNB5_9ACTN</name>
<evidence type="ECO:0000256" key="3">
    <source>
        <dbReference type="ARBA" id="ARBA00023163"/>
    </source>
</evidence>
<proteinExistence type="predicted"/>
<dbReference type="PANTHER" id="PTHR46796:SF12">
    <property type="entry name" value="HTH-TYPE DNA-BINDING TRANSCRIPTIONAL ACTIVATOR EUTR"/>
    <property type="match status" value="1"/>
</dbReference>
<evidence type="ECO:0000313" key="5">
    <source>
        <dbReference type="EMBL" id="GGZ15609.1"/>
    </source>
</evidence>
<dbReference type="SUPFAM" id="SSF46689">
    <property type="entry name" value="Homeodomain-like"/>
    <property type="match status" value="2"/>
</dbReference>
<sequence>MTQASALRARSARPVLFRTMELEEVRSTIEQNFYSLTVDRLQPATEINGSIAVTSLGGVTVGAFSFGADLLMRFGELPAYHVDVPLSGTLDWHQGRHDPLRATADRAAVFQPSRDTTLDRWSGDCRLLAVKIERVTLEAQLEQLLDVPVRTPLELAPTMDISRGPGLTWLRLATLLAGDAHTPGGLAQQELVAGRLHDALVTGLLLAADHPYRETLARPVPPCRPAPVKRAVDAMEAHPERPYTASSLAAVSGVSVRRLQEGFRQHLGMSPMSYLRRVRLIRAHEELRWSEPGRVTVSDVAYRWGFTHRSRFAAAYRRRYGVPPSTTLLHAP</sequence>
<dbReference type="Pfam" id="PF12833">
    <property type="entry name" value="HTH_18"/>
    <property type="match status" value="1"/>
</dbReference>
<dbReference type="PANTHER" id="PTHR46796">
    <property type="entry name" value="HTH-TYPE TRANSCRIPTIONAL ACTIVATOR RHAS-RELATED"/>
    <property type="match status" value="1"/>
</dbReference>
<dbReference type="AlphaFoldDB" id="A0A918PNB5"/>
<evidence type="ECO:0000259" key="4">
    <source>
        <dbReference type="PROSITE" id="PS01124"/>
    </source>
</evidence>
<keyword evidence="6" id="KW-1185">Reference proteome</keyword>
<keyword evidence="1" id="KW-0805">Transcription regulation</keyword>
<dbReference type="PROSITE" id="PS00041">
    <property type="entry name" value="HTH_ARAC_FAMILY_1"/>
    <property type="match status" value="1"/>
</dbReference>
<dbReference type="GO" id="GO:0003700">
    <property type="term" value="F:DNA-binding transcription factor activity"/>
    <property type="evidence" value="ECO:0007669"/>
    <property type="project" value="InterPro"/>
</dbReference>
<protein>
    <submittedName>
        <fullName evidence="5">AraC family transcriptional regulator</fullName>
    </submittedName>
</protein>
<reference evidence="5" key="1">
    <citation type="journal article" date="2014" name="Int. J. Syst. Evol. Microbiol.">
        <title>Complete genome sequence of Corynebacterium casei LMG S-19264T (=DSM 44701T), isolated from a smear-ripened cheese.</title>
        <authorList>
            <consortium name="US DOE Joint Genome Institute (JGI-PGF)"/>
            <person name="Walter F."/>
            <person name="Albersmeier A."/>
            <person name="Kalinowski J."/>
            <person name="Ruckert C."/>
        </authorList>
    </citation>
    <scope>NUCLEOTIDE SEQUENCE</scope>
    <source>
        <strain evidence="5">JCM 4815</strain>
    </source>
</reference>
<evidence type="ECO:0000256" key="1">
    <source>
        <dbReference type="ARBA" id="ARBA00023015"/>
    </source>
</evidence>
<comment type="caution">
    <text evidence="5">The sequence shown here is derived from an EMBL/GenBank/DDBJ whole genome shotgun (WGS) entry which is preliminary data.</text>
</comment>
<keyword evidence="2" id="KW-0238">DNA-binding</keyword>
<accession>A0A918PNB5</accession>
<dbReference type="Pfam" id="PF14525">
    <property type="entry name" value="AraC_binding_2"/>
    <property type="match status" value="1"/>
</dbReference>
<evidence type="ECO:0000256" key="2">
    <source>
        <dbReference type="ARBA" id="ARBA00023125"/>
    </source>
</evidence>
<dbReference type="InterPro" id="IPR018062">
    <property type="entry name" value="HTH_AraC-typ_CS"/>
</dbReference>
<reference evidence="5" key="2">
    <citation type="submission" date="2020-09" db="EMBL/GenBank/DDBJ databases">
        <authorList>
            <person name="Sun Q."/>
            <person name="Ohkuma M."/>
        </authorList>
    </citation>
    <scope>NUCLEOTIDE SEQUENCE</scope>
    <source>
        <strain evidence="5">JCM 4815</strain>
    </source>
</reference>
<dbReference type="InterPro" id="IPR018060">
    <property type="entry name" value="HTH_AraC"/>
</dbReference>
<keyword evidence="3" id="KW-0804">Transcription</keyword>
<evidence type="ECO:0000313" key="6">
    <source>
        <dbReference type="Proteomes" id="UP000622166"/>
    </source>
</evidence>
<feature type="domain" description="HTH araC/xylS-type" evidence="4">
    <location>
        <begin position="229"/>
        <end position="330"/>
    </location>
</feature>
<dbReference type="EMBL" id="BMVW01000007">
    <property type="protein sequence ID" value="GGZ15609.1"/>
    <property type="molecule type" value="Genomic_DNA"/>
</dbReference>